<dbReference type="InterPro" id="IPR007889">
    <property type="entry name" value="HTH_Psq"/>
</dbReference>
<keyword evidence="4" id="KW-1185">Reference proteome</keyword>
<dbReference type="Proteomes" id="UP000801492">
    <property type="component" value="Unassembled WGS sequence"/>
</dbReference>
<evidence type="ECO:0000313" key="4">
    <source>
        <dbReference type="Proteomes" id="UP000801492"/>
    </source>
</evidence>
<name>A0A8K0CV29_IGNLU</name>
<dbReference type="GO" id="GO:0003677">
    <property type="term" value="F:DNA binding"/>
    <property type="evidence" value="ECO:0007669"/>
    <property type="project" value="InterPro"/>
</dbReference>
<accession>A0A8K0CV29</accession>
<comment type="subcellular location">
    <subcellularLocation>
        <location evidence="1">Nucleus</location>
    </subcellularLocation>
</comment>
<dbReference type="OrthoDB" id="6729311at2759"/>
<evidence type="ECO:0000256" key="1">
    <source>
        <dbReference type="ARBA" id="ARBA00004123"/>
    </source>
</evidence>
<feature type="domain" description="HTH psq-type" evidence="2">
    <location>
        <begin position="17"/>
        <end position="51"/>
    </location>
</feature>
<dbReference type="SUPFAM" id="SSF46689">
    <property type="entry name" value="Homeodomain-like"/>
    <property type="match status" value="1"/>
</dbReference>
<sequence>MPPSKLRVKRPPINKNAFEVAVTDVLKNNLSFREAARGHNISRATLTRHVEKYKDSNKENFEYSVSYDIHKGFSKEEESLLVSYLRQAARLHYGLTLSEVKILAYQYAKANNKK</sequence>
<dbReference type="AlphaFoldDB" id="A0A8K0CV29"/>
<evidence type="ECO:0000259" key="2">
    <source>
        <dbReference type="Pfam" id="PF05225"/>
    </source>
</evidence>
<dbReference type="EMBL" id="VTPC01058858">
    <property type="protein sequence ID" value="KAF2890065.1"/>
    <property type="molecule type" value="Genomic_DNA"/>
</dbReference>
<gene>
    <name evidence="3" type="ORF">ILUMI_16107</name>
</gene>
<proteinExistence type="predicted"/>
<dbReference type="GO" id="GO:0005634">
    <property type="term" value="C:nucleus"/>
    <property type="evidence" value="ECO:0007669"/>
    <property type="project" value="UniProtKB-SubCell"/>
</dbReference>
<protein>
    <recommendedName>
        <fullName evidence="2">HTH psq-type domain-containing protein</fullName>
    </recommendedName>
</protein>
<reference evidence="3" key="1">
    <citation type="submission" date="2019-08" db="EMBL/GenBank/DDBJ databases">
        <title>The genome of the North American firefly Photinus pyralis.</title>
        <authorList>
            <consortium name="Photinus pyralis genome working group"/>
            <person name="Fallon T.R."/>
            <person name="Sander Lower S.E."/>
            <person name="Weng J.-K."/>
        </authorList>
    </citation>
    <scope>NUCLEOTIDE SEQUENCE</scope>
    <source>
        <strain evidence="3">TRF0915ILg1</strain>
        <tissue evidence="3">Whole body</tissue>
    </source>
</reference>
<organism evidence="3 4">
    <name type="scientific">Ignelater luminosus</name>
    <name type="common">Cucubano</name>
    <name type="synonym">Pyrophorus luminosus</name>
    <dbReference type="NCBI Taxonomy" id="2038154"/>
    <lineage>
        <taxon>Eukaryota</taxon>
        <taxon>Metazoa</taxon>
        <taxon>Ecdysozoa</taxon>
        <taxon>Arthropoda</taxon>
        <taxon>Hexapoda</taxon>
        <taxon>Insecta</taxon>
        <taxon>Pterygota</taxon>
        <taxon>Neoptera</taxon>
        <taxon>Endopterygota</taxon>
        <taxon>Coleoptera</taxon>
        <taxon>Polyphaga</taxon>
        <taxon>Elateriformia</taxon>
        <taxon>Elateroidea</taxon>
        <taxon>Elateridae</taxon>
        <taxon>Agrypninae</taxon>
        <taxon>Pyrophorini</taxon>
        <taxon>Ignelater</taxon>
    </lineage>
</organism>
<evidence type="ECO:0000313" key="3">
    <source>
        <dbReference type="EMBL" id="KAF2890065.1"/>
    </source>
</evidence>
<comment type="caution">
    <text evidence="3">The sequence shown here is derived from an EMBL/GenBank/DDBJ whole genome shotgun (WGS) entry which is preliminary data.</text>
</comment>
<dbReference type="Pfam" id="PF05225">
    <property type="entry name" value="HTH_psq"/>
    <property type="match status" value="1"/>
</dbReference>
<dbReference type="InterPro" id="IPR009057">
    <property type="entry name" value="Homeodomain-like_sf"/>
</dbReference>